<proteinExistence type="predicted"/>
<accession>A0A9E7QAQ5</accession>
<keyword evidence="2" id="KW-1185">Reference proteome</keyword>
<protein>
    <submittedName>
        <fullName evidence="1">Uncharacterized protein</fullName>
    </submittedName>
</protein>
<sequence>MSTLSVPIALPVVDPQADRIIEPTTPLVQHYSPIPASEWEALLWGDGHEPLVSPRTRRQRGRHVARRAPLLGRVLLGVAGTVNAALAPDRWTRRLRWAYARRAWRGAL</sequence>
<gene>
    <name evidence="1" type="primary">59</name>
    <name evidence="1" type="ORF">SEA_CEN1621_59</name>
</gene>
<evidence type="ECO:0000313" key="1">
    <source>
        <dbReference type="EMBL" id="UVK59074.1"/>
    </source>
</evidence>
<dbReference type="Proteomes" id="UP001058660">
    <property type="component" value="Segment"/>
</dbReference>
<name>A0A9E7QAQ5_9CAUD</name>
<dbReference type="EMBL" id="ON970568">
    <property type="protein sequence ID" value="UVK59074.1"/>
    <property type="molecule type" value="Genomic_DNA"/>
</dbReference>
<evidence type="ECO:0000313" key="2">
    <source>
        <dbReference type="Proteomes" id="UP001058660"/>
    </source>
</evidence>
<organism evidence="1 2">
    <name type="scientific">Microbacterium phage Cen1621</name>
    <dbReference type="NCBI Taxonomy" id="2965191"/>
    <lineage>
        <taxon>Viruses</taxon>
        <taxon>Duplodnaviria</taxon>
        <taxon>Heunggongvirae</taxon>
        <taxon>Uroviricota</taxon>
        <taxon>Caudoviricetes</taxon>
        <taxon>Casidaviridae</taxon>
        <taxon>Cenunavirus</taxon>
        <taxon>Cenunavirus Cen1621</taxon>
    </lineage>
</organism>
<reference evidence="1" key="1">
    <citation type="submission" date="2022-07" db="EMBL/GenBank/DDBJ databases">
        <authorList>
            <person name="Torres-Arroyo K.M."/>
            <person name="Cardona-Perez A.V."/>
            <person name="Cruz-Vazquez C.O."/>
            <person name="Davila-Rivera B.E."/>
            <person name="Flores-Rivera E.M."/>
            <person name="Morales-Rodriguez J."/>
            <person name="Ramirez-Renta G.M."/>
            <person name="Ramos-Rodriguez C.M."/>
            <person name="Rodriguez-Rivera J.M."/>
            <person name="Toledo-Marrero N."/>
            <person name="Velazquez-Nunez L.D."/>
            <person name="Velez-Alicea A.S."/>
            <person name="Vazquez E."/>
            <person name="Balish M.F."/>
            <person name="Garlena R.A."/>
            <person name="Russell D.A."/>
            <person name="Jacobs-Sera D."/>
            <person name="Hatfull G.F."/>
        </authorList>
    </citation>
    <scope>NUCLEOTIDE SEQUENCE</scope>
</reference>